<evidence type="ECO:0000256" key="6">
    <source>
        <dbReference type="ARBA" id="ARBA00022968"/>
    </source>
</evidence>
<reference evidence="10 11" key="1">
    <citation type="submission" date="2019-06" db="EMBL/GenBank/DDBJ databases">
        <authorList>
            <person name="Broberg M."/>
        </authorList>
    </citation>
    <scope>NUCLEOTIDE SEQUENCE [LARGE SCALE GENOMIC DNA]</scope>
</reference>
<dbReference type="SUPFAM" id="SSF103464">
    <property type="entry name" value="Oligosaccharyltransferase subunit ost4p"/>
    <property type="match status" value="1"/>
</dbReference>
<dbReference type="PANTHER" id="PTHR48164:SF1">
    <property type="entry name" value="DOLICHYL-DIPHOSPHOOLIGOSACCHARIDE--PROTEIN GLYCOSYLTRANSFERASE SUBUNIT 4"/>
    <property type="match status" value="1"/>
</dbReference>
<evidence type="ECO:0000256" key="5">
    <source>
        <dbReference type="ARBA" id="ARBA00022824"/>
    </source>
</evidence>
<keyword evidence="6" id="KW-0735">Signal-anchor</keyword>
<keyword evidence="5" id="KW-0256">Endoplasmic reticulum</keyword>
<evidence type="ECO:0000256" key="1">
    <source>
        <dbReference type="ARBA" id="ARBA00004643"/>
    </source>
</evidence>
<evidence type="ECO:0000256" key="7">
    <source>
        <dbReference type="ARBA" id="ARBA00022989"/>
    </source>
</evidence>
<keyword evidence="11" id="KW-1185">Reference proteome</keyword>
<dbReference type="EMBL" id="CABFNS010000694">
    <property type="protein sequence ID" value="VUC22775.1"/>
    <property type="molecule type" value="Genomic_DNA"/>
</dbReference>
<name>A0ABY6TVT1_BIOOC</name>
<organism evidence="10 11">
    <name type="scientific">Bionectria ochroleuca</name>
    <name type="common">Gliocladium roseum</name>
    <dbReference type="NCBI Taxonomy" id="29856"/>
    <lineage>
        <taxon>Eukaryota</taxon>
        <taxon>Fungi</taxon>
        <taxon>Dikarya</taxon>
        <taxon>Ascomycota</taxon>
        <taxon>Pezizomycotina</taxon>
        <taxon>Sordariomycetes</taxon>
        <taxon>Hypocreomycetidae</taxon>
        <taxon>Hypocreales</taxon>
        <taxon>Bionectriaceae</taxon>
        <taxon>Clonostachys</taxon>
    </lineage>
</organism>
<protein>
    <recommendedName>
        <fullName evidence="3">Dolichyl-diphosphooligosaccharide--protein glycosyltransferase subunit 4</fullName>
    </recommendedName>
</protein>
<comment type="similarity">
    <text evidence="2">Belongs to the OST4 family.</text>
</comment>
<dbReference type="InterPro" id="IPR051307">
    <property type="entry name" value="OST4"/>
</dbReference>
<comment type="caution">
    <text evidence="10">The sequence shown here is derived from an EMBL/GenBank/DDBJ whole genome shotgun (WGS) entry which is preliminary data.</text>
</comment>
<evidence type="ECO:0000313" key="10">
    <source>
        <dbReference type="EMBL" id="VUC22775.1"/>
    </source>
</evidence>
<dbReference type="Proteomes" id="UP000766486">
    <property type="component" value="Unassembled WGS sequence"/>
</dbReference>
<keyword evidence="4 9" id="KW-0812">Transmembrane</keyword>
<gene>
    <name evidence="10" type="ORF">CLO192961_LOCUS94427</name>
</gene>
<evidence type="ECO:0000313" key="11">
    <source>
        <dbReference type="Proteomes" id="UP000766486"/>
    </source>
</evidence>
<keyword evidence="8 9" id="KW-0472">Membrane</keyword>
<comment type="subcellular location">
    <subcellularLocation>
        <location evidence="1">Endoplasmic reticulum membrane</location>
        <topology evidence="1">Single-pass type III membrane protein</topology>
    </subcellularLocation>
</comment>
<dbReference type="PANTHER" id="PTHR48164">
    <property type="entry name" value="DOLICHYL-DIPHOSPHOOLIGOSACCHARIDE--PROTEIN GLYCOSYLTRANSFERASE SUBUNIT 4"/>
    <property type="match status" value="1"/>
</dbReference>
<keyword evidence="7 9" id="KW-1133">Transmembrane helix</keyword>
<evidence type="ECO:0000256" key="9">
    <source>
        <dbReference type="SAM" id="Phobius"/>
    </source>
</evidence>
<proteinExistence type="inferred from homology"/>
<feature type="transmembrane region" description="Helical" evidence="9">
    <location>
        <begin position="63"/>
        <end position="84"/>
    </location>
</feature>
<evidence type="ECO:0000256" key="8">
    <source>
        <dbReference type="ARBA" id="ARBA00023136"/>
    </source>
</evidence>
<dbReference type="Pfam" id="PF10215">
    <property type="entry name" value="Ost4"/>
    <property type="match status" value="1"/>
</dbReference>
<dbReference type="InterPro" id="IPR018943">
    <property type="entry name" value="Oligosaccaryltransferase"/>
</dbReference>
<evidence type="ECO:0000256" key="2">
    <source>
        <dbReference type="ARBA" id="ARBA00007685"/>
    </source>
</evidence>
<evidence type="ECO:0000256" key="3">
    <source>
        <dbReference type="ARBA" id="ARBA00017662"/>
    </source>
</evidence>
<dbReference type="InterPro" id="IPR036330">
    <property type="entry name" value="Ost4p_sf"/>
</dbReference>
<sequence length="101" mass="11007">MRSPRVTCAALAGTLVPLSSLKPRTIRPKSELGLRLLALKQHSTPPTENRFQPAATMISDGDLYTLAIFLGSASMVLIVVYHYFEVNAPENVAQIEKPAKS</sequence>
<evidence type="ECO:0000256" key="4">
    <source>
        <dbReference type="ARBA" id="ARBA00022692"/>
    </source>
</evidence>
<accession>A0ABY6TVT1</accession>